<evidence type="ECO:0000313" key="6">
    <source>
        <dbReference type="Proteomes" id="UP000769157"/>
    </source>
</evidence>
<feature type="region of interest" description="Disordered" evidence="3">
    <location>
        <begin position="1"/>
        <end position="32"/>
    </location>
</feature>
<feature type="domain" description="Pre-rRNA-processing protein Ipi1 N-terminal" evidence="4">
    <location>
        <begin position="130"/>
        <end position="237"/>
    </location>
</feature>
<dbReference type="RefSeq" id="XP_046065089.1">
    <property type="nucleotide sequence ID" value="XM_046202399.1"/>
</dbReference>
<dbReference type="EMBL" id="JAEUBE010000042">
    <property type="protein sequence ID" value="KAH3671974.1"/>
    <property type="molecule type" value="Genomic_DNA"/>
</dbReference>
<dbReference type="Pfam" id="PF12333">
    <property type="entry name" value="Ipi1_N"/>
    <property type="match status" value="1"/>
</dbReference>
<name>A0A9P8TAU5_9ASCO</name>
<evidence type="ECO:0000256" key="3">
    <source>
        <dbReference type="SAM" id="MobiDB-lite"/>
    </source>
</evidence>
<reference evidence="5" key="1">
    <citation type="journal article" date="2021" name="Open Biol.">
        <title>Shared evolutionary footprints suggest mitochondrial oxidative damage underlies multiple complex I losses in fungi.</title>
        <authorList>
            <person name="Schikora-Tamarit M.A."/>
            <person name="Marcet-Houben M."/>
            <person name="Nosek J."/>
            <person name="Gabaldon T."/>
        </authorList>
    </citation>
    <scope>NUCLEOTIDE SEQUENCE</scope>
    <source>
        <strain evidence="5">CBS6075</strain>
    </source>
</reference>
<proteinExistence type="predicted"/>
<comment type="subunit">
    <text evidence="2">Component of the RIX1 complex, composed of IPI1, RIX1/IPI2 and IPI3 in a 1:2:2 stoichiometry. The complex interacts (via RIX1) with MDN1 (via its hexameric AAA ATPase ring) and the pre-60S ribosome particles.</text>
</comment>
<dbReference type="InterPro" id="IPR016024">
    <property type="entry name" value="ARM-type_fold"/>
</dbReference>
<dbReference type="Proteomes" id="UP000769157">
    <property type="component" value="Unassembled WGS sequence"/>
</dbReference>
<gene>
    <name evidence="5" type="ORF">OGAPHI_000160</name>
</gene>
<keyword evidence="6" id="KW-1185">Reference proteome</keyword>
<reference evidence="5" key="2">
    <citation type="submission" date="2021-01" db="EMBL/GenBank/DDBJ databases">
        <authorList>
            <person name="Schikora-Tamarit M.A."/>
        </authorList>
    </citation>
    <scope>NUCLEOTIDE SEQUENCE</scope>
    <source>
        <strain evidence="5">CBS6075</strain>
    </source>
</reference>
<evidence type="ECO:0000259" key="4">
    <source>
        <dbReference type="Pfam" id="PF12333"/>
    </source>
</evidence>
<sequence length="373" mass="41858">MGSKRKKTEKQKDFAKKKLKVGKTTVSQNSTSTSFKSKNIHVTSQFTGIDSDIKEINKLLSLLKHHSSNSKHEVLNQLVREIDKQDNLNSFPTDELIVRLKPLILDQSKSVRTATLTLFERLVDRKPDLIILHQSSIILFLLSAMSHISLSIRNDSTKFLNLFLNTGISDLSVALVRRNWPKLLRGLTQLLGWKTAVLERDPQSVSLRVTNNSSSISEGKSAQIRKERKINQLKTLISLITLGVVDSNKSKSSEQDSNAIQVHPLTTIYMIPSVADPFNNIRLYGPSQQTSMGSALHSAKNHHQNSQARGSQTLELDDSCSDDQESCRQFFVDYYLEGIQEGAEDTLKEEDAGFDLKNVTNELIQIINVIKSS</sequence>
<evidence type="ECO:0000256" key="1">
    <source>
        <dbReference type="ARBA" id="ARBA00002355"/>
    </source>
</evidence>
<evidence type="ECO:0000256" key="2">
    <source>
        <dbReference type="ARBA" id="ARBA00011141"/>
    </source>
</evidence>
<comment type="caution">
    <text evidence="5">The sequence shown here is derived from an EMBL/GenBank/DDBJ whole genome shotgun (WGS) entry which is preliminary data.</text>
</comment>
<dbReference type="InterPro" id="IPR011989">
    <property type="entry name" value="ARM-like"/>
</dbReference>
<dbReference type="GeneID" id="70232128"/>
<comment type="function">
    <text evidence="1">Component of the RIX1 complex required for processing of ITS2 sequences from 35S pre-rRNA.</text>
</comment>
<organism evidence="5 6">
    <name type="scientific">Ogataea philodendri</name>
    <dbReference type="NCBI Taxonomy" id="1378263"/>
    <lineage>
        <taxon>Eukaryota</taxon>
        <taxon>Fungi</taxon>
        <taxon>Dikarya</taxon>
        <taxon>Ascomycota</taxon>
        <taxon>Saccharomycotina</taxon>
        <taxon>Pichiomycetes</taxon>
        <taxon>Pichiales</taxon>
        <taxon>Pichiaceae</taxon>
        <taxon>Ogataea</taxon>
    </lineage>
</organism>
<evidence type="ECO:0000313" key="5">
    <source>
        <dbReference type="EMBL" id="KAH3671974.1"/>
    </source>
</evidence>
<dbReference type="AlphaFoldDB" id="A0A9P8TAU5"/>
<dbReference type="OrthoDB" id="361362at2759"/>
<feature type="compositionally biased region" description="Polar residues" evidence="3">
    <location>
        <begin position="304"/>
        <end position="314"/>
    </location>
</feature>
<accession>A0A9P8TAU5</accession>
<dbReference type="SUPFAM" id="SSF48371">
    <property type="entry name" value="ARM repeat"/>
    <property type="match status" value="1"/>
</dbReference>
<protein>
    <recommendedName>
        <fullName evidence="4">Pre-rRNA-processing protein Ipi1 N-terminal domain-containing protein</fullName>
    </recommendedName>
</protein>
<feature type="region of interest" description="Disordered" evidence="3">
    <location>
        <begin position="289"/>
        <end position="317"/>
    </location>
</feature>
<dbReference type="Gene3D" id="1.25.10.10">
    <property type="entry name" value="Leucine-rich Repeat Variant"/>
    <property type="match status" value="1"/>
</dbReference>
<dbReference type="InterPro" id="IPR024679">
    <property type="entry name" value="Ipi1_N"/>
</dbReference>